<gene>
    <name evidence="2" type="ORF">L3X39_04150</name>
</gene>
<evidence type="ECO:0000259" key="1">
    <source>
        <dbReference type="Pfam" id="PF01841"/>
    </source>
</evidence>
<organism evidence="2 3">
    <name type="scientific">Flaviramulus multivorans</name>
    <dbReference type="NCBI Taxonomy" id="1304750"/>
    <lineage>
        <taxon>Bacteria</taxon>
        <taxon>Pseudomonadati</taxon>
        <taxon>Bacteroidota</taxon>
        <taxon>Flavobacteriia</taxon>
        <taxon>Flavobacteriales</taxon>
        <taxon>Flavobacteriaceae</taxon>
        <taxon>Flaviramulus</taxon>
    </lineage>
</organism>
<name>A0ABS9IGD3_9FLAO</name>
<keyword evidence="3" id="KW-1185">Reference proteome</keyword>
<dbReference type="SUPFAM" id="SSF54001">
    <property type="entry name" value="Cysteine proteinases"/>
    <property type="match status" value="1"/>
</dbReference>
<evidence type="ECO:0000313" key="3">
    <source>
        <dbReference type="Proteomes" id="UP001200022"/>
    </source>
</evidence>
<dbReference type="InterPro" id="IPR002931">
    <property type="entry name" value="Transglutaminase-like"/>
</dbReference>
<dbReference type="RefSeq" id="WP_237230485.1">
    <property type="nucleotide sequence ID" value="NZ_JAKKDV010000001.1"/>
</dbReference>
<comment type="caution">
    <text evidence="2">The sequence shown here is derived from an EMBL/GenBank/DDBJ whole genome shotgun (WGS) entry which is preliminary data.</text>
</comment>
<protein>
    <submittedName>
        <fullName evidence="2">Transglutaminase-like domain-containing protein</fullName>
    </submittedName>
</protein>
<accession>A0ABS9IGD3</accession>
<dbReference type="Proteomes" id="UP001200022">
    <property type="component" value="Unassembled WGS sequence"/>
</dbReference>
<dbReference type="Pfam" id="PF01841">
    <property type="entry name" value="Transglut_core"/>
    <property type="match status" value="1"/>
</dbReference>
<reference evidence="2 3" key="1">
    <citation type="submission" date="2022-01" db="EMBL/GenBank/DDBJ databases">
        <title>Draft genome sequence of Sabulilitoribacter multivorans KCTC 32326.</title>
        <authorList>
            <person name="Oh J.-S."/>
        </authorList>
    </citation>
    <scope>NUCLEOTIDE SEQUENCE [LARGE SCALE GENOMIC DNA]</scope>
    <source>
        <strain evidence="2 3">M-M16</strain>
    </source>
</reference>
<feature type="domain" description="Transglutaminase-like" evidence="1">
    <location>
        <begin position="252"/>
        <end position="356"/>
    </location>
</feature>
<dbReference type="EMBL" id="JAKKDV010000001">
    <property type="protein sequence ID" value="MCF7559819.1"/>
    <property type="molecule type" value="Genomic_DNA"/>
</dbReference>
<evidence type="ECO:0000313" key="2">
    <source>
        <dbReference type="EMBL" id="MCF7559819.1"/>
    </source>
</evidence>
<proteinExistence type="predicted"/>
<dbReference type="Gene3D" id="3.10.620.30">
    <property type="match status" value="1"/>
</dbReference>
<dbReference type="InterPro" id="IPR038765">
    <property type="entry name" value="Papain-like_cys_pep_sf"/>
</dbReference>
<sequence>MIWSLKKLILSIFYIVFYVNGFAQNLAIKTISEDVLINKDTSFVKHVSVLLKKSDKLIIYPIFYDTELEELSDIQLYIRKGKHFKLLRNNLIGEEDVKLDYITSKKIKTIRIPSETEAKITYTIKCRELMYFSNLHFFSNDEIDTLKYQITIPNTFRFAYDTIYEDSLDYLAIDSIKLDGLTKWNIEATPKKVEEDLLMLFGIYKNIKEPLMRVLIIPANYENNERKYMNDWYFNKLKTRRGLNFVSSQKIDELTKGVLDPLKIIDTLYSYVKNNFKYVAIEIGMGAFVPTHVNEVFTNKEGDCKDLSNFLSEALNYKGIRSEVALAATYNHISDCDFPSLSSANHVVCLAYIDGKPIILDPTDPIHLPETPVQSIQKRSILIINSKEGEYYNVPSFSSHQNLISYNIDLEVDSNQMLMNGDFRISYEGISGNFLKREFLYLSKDRINNIGKKHYEFVFGNESISSFKIQNDKKKIEAEGIISINGKLFRDGNNRLLFIDFLPRIIETVDRESLLEGTHLGSPFSKKVNVKIKLDEPFQMFNSIEHTYSNEGVSLLLKISSPTESIIECNYEFDFDYIIIDKENVDITNKILTSFKEIINEPIIFQKKS</sequence>